<dbReference type="Proteomes" id="UP000018208">
    <property type="component" value="Unassembled WGS sequence"/>
</dbReference>
<proteinExistence type="predicted"/>
<reference evidence="2" key="2">
    <citation type="submission" date="2020-12" db="EMBL/GenBank/DDBJ databases">
        <title>New Spironucleus salmonicida genome in near-complete chromosomes.</title>
        <authorList>
            <person name="Xu F."/>
            <person name="Kurt Z."/>
            <person name="Jimenez-Gonzalez A."/>
            <person name="Astvaldsson A."/>
            <person name="Andersson J.O."/>
            <person name="Svard S.G."/>
        </authorList>
    </citation>
    <scope>NUCLEOTIDE SEQUENCE</scope>
    <source>
        <strain evidence="2">ATCC 50377</strain>
    </source>
</reference>
<protein>
    <submittedName>
        <fullName evidence="1">Uncharacterized protein</fullName>
    </submittedName>
</protein>
<keyword evidence="3" id="KW-1185">Reference proteome</keyword>
<dbReference type="AlphaFoldDB" id="V6LVN4"/>
<evidence type="ECO:0000313" key="2">
    <source>
        <dbReference type="EMBL" id="KAH0572168.1"/>
    </source>
</evidence>
<name>V6LVN4_9EUKA</name>
<reference evidence="1 2" key="1">
    <citation type="journal article" date="2014" name="PLoS Genet.">
        <title>The Genome of Spironucleus salmonicida Highlights a Fish Pathogen Adapted to Fluctuating Environments.</title>
        <authorList>
            <person name="Xu F."/>
            <person name="Jerlstrom-Hultqvist J."/>
            <person name="Einarsson E."/>
            <person name="Astvaldsson A."/>
            <person name="Svard S.G."/>
            <person name="Andersson J.O."/>
        </authorList>
    </citation>
    <scope>NUCLEOTIDE SEQUENCE</scope>
    <source>
        <strain evidence="2">ATCC 50377</strain>
    </source>
</reference>
<evidence type="ECO:0000313" key="3">
    <source>
        <dbReference type="Proteomes" id="UP000018208"/>
    </source>
</evidence>
<gene>
    <name evidence="1" type="ORF">SS50377_12155</name>
    <name evidence="2" type="ORF">SS50377_26377</name>
</gene>
<dbReference type="EMBL" id="KI546035">
    <property type="protein sequence ID" value="EST47756.1"/>
    <property type="molecule type" value="Genomic_DNA"/>
</dbReference>
<dbReference type="EMBL" id="AUWU02000006">
    <property type="protein sequence ID" value="KAH0572168.1"/>
    <property type="molecule type" value="Genomic_DNA"/>
</dbReference>
<evidence type="ECO:0000313" key="1">
    <source>
        <dbReference type="EMBL" id="EST47756.1"/>
    </source>
</evidence>
<dbReference type="VEuPathDB" id="GiardiaDB:SS50377_26377"/>
<organism evidence="1">
    <name type="scientific">Spironucleus salmonicida</name>
    <dbReference type="NCBI Taxonomy" id="348837"/>
    <lineage>
        <taxon>Eukaryota</taxon>
        <taxon>Metamonada</taxon>
        <taxon>Diplomonadida</taxon>
        <taxon>Hexamitidae</taxon>
        <taxon>Hexamitinae</taxon>
        <taxon>Spironucleus</taxon>
    </lineage>
</organism>
<accession>V6LVN4</accession>
<sequence length="216" mass="24827">MRKNKSESQSSCIDSFILPALSLNKTLSHQSSIQKNLNTSSFDQTQISTKSKDYQKFNPSELINKLTAQENNFSQRLHISQSFSASNTCLFKDLGESECTQDLDLDQELSPMSVSDESVYSTTNLQDYMLRYVKFNEITYFDELSYKIEQCLFYENDLEVSVQTFFDFLEGVDRKSQFIQLDIGENLSISGMLELQFDSFDLDVESVQVTTLSEEQ</sequence>